<evidence type="ECO:0000256" key="2">
    <source>
        <dbReference type="SAM" id="Phobius"/>
    </source>
</evidence>
<evidence type="ECO:0008006" key="5">
    <source>
        <dbReference type="Google" id="ProtNLM"/>
    </source>
</evidence>
<feature type="region of interest" description="Disordered" evidence="1">
    <location>
        <begin position="1"/>
        <end position="182"/>
    </location>
</feature>
<dbReference type="Proteomes" id="UP000886653">
    <property type="component" value="Unassembled WGS sequence"/>
</dbReference>
<keyword evidence="2" id="KW-1133">Transmembrane helix</keyword>
<dbReference type="OrthoDB" id="10388388at2759"/>
<feature type="transmembrane region" description="Helical" evidence="2">
    <location>
        <begin position="225"/>
        <end position="244"/>
    </location>
</feature>
<feature type="compositionally biased region" description="Low complexity" evidence="1">
    <location>
        <begin position="112"/>
        <end position="124"/>
    </location>
</feature>
<keyword evidence="2" id="KW-0812">Transmembrane</keyword>
<keyword evidence="2" id="KW-0472">Membrane</keyword>
<organism evidence="3 4">
    <name type="scientific">Cronartium quercuum f. sp. fusiforme G11</name>
    <dbReference type="NCBI Taxonomy" id="708437"/>
    <lineage>
        <taxon>Eukaryota</taxon>
        <taxon>Fungi</taxon>
        <taxon>Dikarya</taxon>
        <taxon>Basidiomycota</taxon>
        <taxon>Pucciniomycotina</taxon>
        <taxon>Pucciniomycetes</taxon>
        <taxon>Pucciniales</taxon>
        <taxon>Coleosporiaceae</taxon>
        <taxon>Cronartium</taxon>
    </lineage>
</organism>
<feature type="compositionally biased region" description="Low complexity" evidence="1">
    <location>
        <begin position="28"/>
        <end position="39"/>
    </location>
</feature>
<name>A0A9P6NDL8_9BASI</name>
<evidence type="ECO:0000313" key="4">
    <source>
        <dbReference type="Proteomes" id="UP000886653"/>
    </source>
</evidence>
<dbReference type="EMBL" id="MU167305">
    <property type="protein sequence ID" value="KAG0144013.1"/>
    <property type="molecule type" value="Genomic_DNA"/>
</dbReference>
<evidence type="ECO:0000256" key="1">
    <source>
        <dbReference type="SAM" id="MobiDB-lite"/>
    </source>
</evidence>
<dbReference type="AlphaFoldDB" id="A0A9P6NDL8"/>
<feature type="compositionally biased region" description="Basic and acidic residues" evidence="1">
    <location>
        <begin position="133"/>
        <end position="143"/>
    </location>
</feature>
<evidence type="ECO:0000313" key="3">
    <source>
        <dbReference type="EMBL" id="KAG0144013.1"/>
    </source>
</evidence>
<protein>
    <recommendedName>
        <fullName evidence="5">Transmembrane protein</fullName>
    </recommendedName>
</protein>
<proteinExistence type="predicted"/>
<comment type="caution">
    <text evidence="3">The sequence shown here is derived from an EMBL/GenBank/DDBJ whole genome shotgun (WGS) entry which is preliminary data.</text>
</comment>
<gene>
    <name evidence="3" type="ORF">CROQUDRAFT_672635</name>
</gene>
<keyword evidence="4" id="KW-1185">Reference proteome</keyword>
<feature type="compositionally biased region" description="Pro residues" evidence="1">
    <location>
        <begin position="88"/>
        <end position="104"/>
    </location>
</feature>
<sequence>MVYAPRPNHQGSSPTDGYALPRSTGNVGYYDGAYGRDGAPPSKFIRPLESAYRPPPPQRQNIAPAQPHARLYHDTVSSPPRRPAHPQAIPPPGPYAPRHSPSPVPEYARSGSPSPAYPRSQSAASPPPPIYQDVREEYHHYSQDTKMSAPRPVFVDSNTKQPDRSGAGLGQTNGLFLPEKLGPTYSEMTAGEEVWRRIGRDKQDKPDNTWLSRQYAAGSKFKSKAWMTAILVLGLIAGVIAFAVTRHPSTPRALSWANGASDVPTFGHNSTTATTNVSNNHIGSSSDQINNVVRTKSTRFRARDQSSSTPQVD</sequence>
<accession>A0A9P6NDL8</accession>
<reference evidence="3" key="1">
    <citation type="submission" date="2013-11" db="EMBL/GenBank/DDBJ databases">
        <title>Genome sequence of the fusiform rust pathogen reveals effectors for host alternation and coevolution with pine.</title>
        <authorList>
            <consortium name="DOE Joint Genome Institute"/>
            <person name="Smith K."/>
            <person name="Pendleton A."/>
            <person name="Kubisiak T."/>
            <person name="Anderson C."/>
            <person name="Salamov A."/>
            <person name="Aerts A."/>
            <person name="Riley R."/>
            <person name="Clum A."/>
            <person name="Lindquist E."/>
            <person name="Ence D."/>
            <person name="Campbell M."/>
            <person name="Kronenberg Z."/>
            <person name="Feau N."/>
            <person name="Dhillon B."/>
            <person name="Hamelin R."/>
            <person name="Burleigh J."/>
            <person name="Smith J."/>
            <person name="Yandell M."/>
            <person name="Nelson C."/>
            <person name="Grigoriev I."/>
            <person name="Davis J."/>
        </authorList>
    </citation>
    <scope>NUCLEOTIDE SEQUENCE</scope>
    <source>
        <strain evidence="3">G11</strain>
    </source>
</reference>